<dbReference type="RefSeq" id="WP_125662802.1">
    <property type="nucleotide sequence ID" value="NZ_AP019308.1"/>
</dbReference>
<keyword evidence="3" id="KW-1185">Reference proteome</keyword>
<dbReference type="KEGG" id="pbk:Back11_46770"/>
<dbReference type="Pfam" id="PF14286">
    <property type="entry name" value="DHHW"/>
    <property type="match status" value="1"/>
</dbReference>
<feature type="region of interest" description="Disordered" evidence="1">
    <location>
        <begin position="109"/>
        <end position="132"/>
    </location>
</feature>
<organism evidence="2 3">
    <name type="scientific">Paenibacillus baekrokdamisoli</name>
    <dbReference type="NCBI Taxonomy" id="1712516"/>
    <lineage>
        <taxon>Bacteria</taxon>
        <taxon>Bacillati</taxon>
        <taxon>Bacillota</taxon>
        <taxon>Bacilli</taxon>
        <taxon>Bacillales</taxon>
        <taxon>Paenibacillaceae</taxon>
        <taxon>Paenibacillus</taxon>
    </lineage>
</organism>
<dbReference type="Proteomes" id="UP000275368">
    <property type="component" value="Chromosome"/>
</dbReference>
<proteinExistence type="predicted"/>
<reference evidence="2 3" key="1">
    <citation type="submission" date="2018-11" db="EMBL/GenBank/DDBJ databases">
        <title>Complete genome sequence of Paenibacillus baekrokdamisoli strain KCTC 33723.</title>
        <authorList>
            <person name="Kang S.W."/>
            <person name="Lee K.C."/>
            <person name="Kim K.K."/>
            <person name="Kim J.S."/>
            <person name="Kim D.S."/>
            <person name="Ko S.H."/>
            <person name="Yang S.H."/>
            <person name="Lee J.S."/>
        </authorList>
    </citation>
    <scope>NUCLEOTIDE SEQUENCE [LARGE SCALE GENOMIC DNA]</scope>
    <source>
        <strain evidence="2 3">KCTC 33723</strain>
    </source>
</reference>
<evidence type="ECO:0000256" key="1">
    <source>
        <dbReference type="SAM" id="MobiDB-lite"/>
    </source>
</evidence>
<evidence type="ECO:0000313" key="3">
    <source>
        <dbReference type="Proteomes" id="UP000275368"/>
    </source>
</evidence>
<dbReference type="AlphaFoldDB" id="A0A3G9IYB8"/>
<gene>
    <name evidence="2" type="ORF">Back11_46770</name>
</gene>
<name>A0A3G9IYB8_9BACL</name>
<accession>A0A3G9IYB8</accession>
<protein>
    <submittedName>
        <fullName evidence="2">Uncharacterized protein</fullName>
    </submittedName>
</protein>
<dbReference type="EMBL" id="AP019308">
    <property type="protein sequence ID" value="BBH23332.1"/>
    <property type="molecule type" value="Genomic_DNA"/>
</dbReference>
<evidence type="ECO:0000313" key="2">
    <source>
        <dbReference type="EMBL" id="BBH23332.1"/>
    </source>
</evidence>
<feature type="compositionally biased region" description="Basic and acidic residues" evidence="1">
    <location>
        <begin position="113"/>
        <end position="132"/>
    </location>
</feature>
<sequence length="432" mass="48424">MKLQAKLNLALFLLFIFGVAAVNLLRPQSQSVSELEQRSIQQAPAFTTERLFAGDYTREYDNYFSDTFTNRTSLVKVGADLKALKGFTDEEGASIFVQNGGDNMAVSLNGKIDTSDDKKDHTSTSGTKKDDKTDLSNVNATKYLILKDQAMTLFAYSAQAADEYAKVLNQFKNSIDPKIHVYSLLAPTSVEYIKNEKYKAMSDSQKEAFAQINKQLEPSIGQIDAYGALDKHSDEYIYFRTDHHWTALGAYYAYTNFMNAIGEKAIPLSQYKTGTIEDYLGTAYKATLSVNLKDHPDTITYYSPFTKYQYSAYSSTNKALKRNVVDPAYAKKGNGLYAVFLDGDYPWGEITTAKKNGKRIAVIKDSYANSFIPFLLPHFEKIYIVDPRYYKGSLTDFMKKQQITDVLFLNNSTVARNTGISKLIGGLLPVSN</sequence>
<dbReference type="OrthoDB" id="175771at2"/>
<dbReference type="InterPro" id="IPR025945">
    <property type="entry name" value="DHHW"/>
</dbReference>